<dbReference type="OrthoDB" id="9810236at2"/>
<evidence type="ECO:0000313" key="7">
    <source>
        <dbReference type="EMBL" id="GAE90638.1"/>
    </source>
</evidence>
<dbReference type="GO" id="GO:0005524">
    <property type="term" value="F:ATP binding"/>
    <property type="evidence" value="ECO:0007669"/>
    <property type="project" value="UniProtKB-KW"/>
</dbReference>
<feature type="domain" description="CRISPR-associated nuclease/helicase Cas3" evidence="6">
    <location>
        <begin position="2"/>
        <end position="34"/>
    </location>
</feature>
<evidence type="ECO:0000256" key="2">
    <source>
        <dbReference type="ARBA" id="ARBA00022801"/>
    </source>
</evidence>
<evidence type="ECO:0000313" key="8">
    <source>
        <dbReference type="Proteomes" id="UP000019109"/>
    </source>
</evidence>
<evidence type="ECO:0000259" key="6">
    <source>
        <dbReference type="Pfam" id="PF22590"/>
    </source>
</evidence>
<keyword evidence="1" id="KW-0547">Nucleotide-binding</keyword>
<gene>
    <name evidence="7" type="ORF">JCM21531_4266</name>
</gene>
<evidence type="ECO:0000256" key="1">
    <source>
        <dbReference type="ARBA" id="ARBA00022741"/>
    </source>
</evidence>
<dbReference type="Proteomes" id="UP000019109">
    <property type="component" value="Unassembled WGS sequence"/>
</dbReference>
<dbReference type="GO" id="GO:0051607">
    <property type="term" value="P:defense response to virus"/>
    <property type="evidence" value="ECO:0007669"/>
    <property type="project" value="UniProtKB-KW"/>
</dbReference>
<reference evidence="7" key="1">
    <citation type="journal article" date="2014" name="Genome Announc.">
        <title>Draft Genome Sequence of Clostridium straminisolvens Strain JCM 21531T, Isolated from a Cellulose-Degrading Bacterial Community.</title>
        <authorList>
            <person name="Yuki M."/>
            <person name="Oshima K."/>
            <person name="Suda W."/>
            <person name="Sakamoto M."/>
            <person name="Kitamura K."/>
            <person name="Iida T."/>
            <person name="Hattori M."/>
            <person name="Ohkuma M."/>
        </authorList>
    </citation>
    <scope>NUCLEOTIDE SEQUENCE [LARGE SCALE GENOMIC DNA]</scope>
    <source>
        <strain evidence="7">JCM 21531</strain>
    </source>
</reference>
<keyword evidence="4" id="KW-0067">ATP-binding</keyword>
<organism evidence="7 8">
    <name type="scientific">Acetivibrio straminisolvens JCM 21531</name>
    <dbReference type="NCBI Taxonomy" id="1294263"/>
    <lineage>
        <taxon>Bacteria</taxon>
        <taxon>Bacillati</taxon>
        <taxon>Bacillota</taxon>
        <taxon>Clostridia</taxon>
        <taxon>Eubacteriales</taxon>
        <taxon>Oscillospiraceae</taxon>
        <taxon>Acetivibrio</taxon>
    </lineage>
</organism>
<accession>W4VCW5</accession>
<dbReference type="GO" id="GO:0004386">
    <property type="term" value="F:helicase activity"/>
    <property type="evidence" value="ECO:0007669"/>
    <property type="project" value="UniProtKB-KW"/>
</dbReference>
<dbReference type="InterPro" id="IPR054712">
    <property type="entry name" value="Cas3-like_dom"/>
</dbReference>
<dbReference type="Pfam" id="PF22590">
    <property type="entry name" value="Cas3-like_C_2"/>
    <property type="match status" value="1"/>
</dbReference>
<keyword evidence="3" id="KW-0347">Helicase</keyword>
<name>W4VCW5_9FIRM</name>
<keyword evidence="8" id="KW-1185">Reference proteome</keyword>
<dbReference type="STRING" id="1294263.JCM21531_4266"/>
<proteinExistence type="predicted"/>
<evidence type="ECO:0000256" key="4">
    <source>
        <dbReference type="ARBA" id="ARBA00022840"/>
    </source>
</evidence>
<sequence>MVEISLDLDFEVIISDLAPMDAIIQRMGRCNRHDHREYGEFYIFDEENEDVYKEQLKKVTKKILQQHKGKILSMKDRKQLLDFYYKDDSVEKDYINEFKESEKEIMEIYGLINSSELNGENIMFKFDTYLNIVDSKIEASKLFRKIDQNAKVLLEEDYYNSKDKPNKNKEYNMCSIQISKGMFYKLQNLNAFYVEDGFLIIKQGFCKYDQFVGLRLNSKQELEELTIGNIIL</sequence>
<comment type="caution">
    <text evidence="7">The sequence shown here is derived from an EMBL/GenBank/DDBJ whole genome shotgun (WGS) entry which is preliminary data.</text>
</comment>
<dbReference type="AlphaFoldDB" id="W4VCW5"/>
<dbReference type="GO" id="GO:0016787">
    <property type="term" value="F:hydrolase activity"/>
    <property type="evidence" value="ECO:0007669"/>
    <property type="project" value="UniProtKB-KW"/>
</dbReference>
<dbReference type="RefSeq" id="WP_054847140.1">
    <property type="nucleotide sequence ID" value="NZ_BAVR01000081.1"/>
</dbReference>
<protein>
    <submittedName>
        <fullName evidence="7">CRISPR-associated helicase Cas3</fullName>
    </submittedName>
</protein>
<evidence type="ECO:0000256" key="3">
    <source>
        <dbReference type="ARBA" id="ARBA00022806"/>
    </source>
</evidence>
<dbReference type="EMBL" id="BAVR01000081">
    <property type="protein sequence ID" value="GAE90638.1"/>
    <property type="molecule type" value="Genomic_DNA"/>
</dbReference>
<evidence type="ECO:0000256" key="5">
    <source>
        <dbReference type="ARBA" id="ARBA00023118"/>
    </source>
</evidence>
<keyword evidence="2" id="KW-0378">Hydrolase</keyword>
<keyword evidence="5" id="KW-0051">Antiviral defense</keyword>